<proteinExistence type="predicted"/>
<protein>
    <submittedName>
        <fullName evidence="1">Uncharacterized protein</fullName>
    </submittedName>
</protein>
<dbReference type="Proteomes" id="UP001250214">
    <property type="component" value="Unassembled WGS sequence"/>
</dbReference>
<name>A0ABU2H8F4_9ACTN</name>
<dbReference type="RefSeq" id="WP_310912429.1">
    <property type="nucleotide sequence ID" value="NZ_JAVLVT010000005.1"/>
</dbReference>
<keyword evidence="2" id="KW-1185">Reference proteome</keyword>
<accession>A0ABU2H8F4</accession>
<organism evidence="1 2">
    <name type="scientific">Lipingzhangella rawalii</name>
    <dbReference type="NCBI Taxonomy" id="2055835"/>
    <lineage>
        <taxon>Bacteria</taxon>
        <taxon>Bacillati</taxon>
        <taxon>Actinomycetota</taxon>
        <taxon>Actinomycetes</taxon>
        <taxon>Streptosporangiales</taxon>
        <taxon>Nocardiopsidaceae</taxon>
        <taxon>Lipingzhangella</taxon>
    </lineage>
</organism>
<evidence type="ECO:0000313" key="2">
    <source>
        <dbReference type="Proteomes" id="UP001250214"/>
    </source>
</evidence>
<reference evidence="2" key="1">
    <citation type="submission" date="2023-07" db="EMBL/GenBank/DDBJ databases">
        <title>Novel species in the genus Lipingzhangella isolated from Sambhar Salt Lake.</title>
        <authorList>
            <person name="Jiya N."/>
            <person name="Kajale S."/>
            <person name="Sharma A."/>
        </authorList>
    </citation>
    <scope>NUCLEOTIDE SEQUENCE [LARGE SCALE GENOMIC DNA]</scope>
    <source>
        <strain evidence="2">LS1_29</strain>
    </source>
</reference>
<evidence type="ECO:0000313" key="1">
    <source>
        <dbReference type="EMBL" id="MDS1270874.1"/>
    </source>
</evidence>
<dbReference type="Gene3D" id="3.10.180.10">
    <property type="entry name" value="2,3-Dihydroxybiphenyl 1,2-Dioxygenase, domain 1"/>
    <property type="match status" value="1"/>
</dbReference>
<comment type="caution">
    <text evidence="1">The sequence shown here is derived from an EMBL/GenBank/DDBJ whole genome shotgun (WGS) entry which is preliminary data.</text>
</comment>
<sequence>MVPETLPALLNDPEPERVRRTYAAMFDMVKLDIARLERAHAGG</sequence>
<dbReference type="EMBL" id="JAVLVT010000005">
    <property type="protein sequence ID" value="MDS1270874.1"/>
    <property type="molecule type" value="Genomic_DNA"/>
</dbReference>
<dbReference type="InterPro" id="IPR029068">
    <property type="entry name" value="Glyas_Bleomycin-R_OHBP_Dase"/>
</dbReference>
<gene>
    <name evidence="1" type="ORF">RIF23_11230</name>
</gene>